<gene>
    <name evidence="1" type="ORF">SPELUC_LOCUS9492</name>
</gene>
<sequence>VEDARAVMQVFMKHLDRWEEMQLKTDYKKRKTIKTTSAPCPTLRPSCELSRDYVAINCAIGYISPEKKDSVLIQVLIVDYNETIILGEYVVTTKPVTDVRTIIDGIKPEIYAAEDKSYLSEKPSSFKRASASRMLFQMYKGSEDQLIPVKQKKPRSKRIKTPTSKKSISSQSITQIDTINNMPSSTRTTYFETPTDIIQSMLSLSRTTCFDIAQFTLTRC</sequence>
<protein>
    <submittedName>
        <fullName evidence="1">7385_t:CDS:1</fullName>
    </submittedName>
</protein>
<evidence type="ECO:0000313" key="2">
    <source>
        <dbReference type="Proteomes" id="UP000789366"/>
    </source>
</evidence>
<name>A0ACA9NNX6_9GLOM</name>
<feature type="non-terminal residue" evidence="1">
    <location>
        <position position="220"/>
    </location>
</feature>
<accession>A0ACA9NNX6</accession>
<feature type="non-terminal residue" evidence="1">
    <location>
        <position position="1"/>
    </location>
</feature>
<dbReference type="Proteomes" id="UP000789366">
    <property type="component" value="Unassembled WGS sequence"/>
</dbReference>
<organism evidence="1 2">
    <name type="scientific">Cetraspora pellucida</name>
    <dbReference type="NCBI Taxonomy" id="1433469"/>
    <lineage>
        <taxon>Eukaryota</taxon>
        <taxon>Fungi</taxon>
        <taxon>Fungi incertae sedis</taxon>
        <taxon>Mucoromycota</taxon>
        <taxon>Glomeromycotina</taxon>
        <taxon>Glomeromycetes</taxon>
        <taxon>Diversisporales</taxon>
        <taxon>Gigasporaceae</taxon>
        <taxon>Cetraspora</taxon>
    </lineage>
</organism>
<evidence type="ECO:0000313" key="1">
    <source>
        <dbReference type="EMBL" id="CAG8666966.1"/>
    </source>
</evidence>
<proteinExistence type="predicted"/>
<reference evidence="1" key="1">
    <citation type="submission" date="2021-06" db="EMBL/GenBank/DDBJ databases">
        <authorList>
            <person name="Kallberg Y."/>
            <person name="Tangrot J."/>
            <person name="Rosling A."/>
        </authorList>
    </citation>
    <scope>NUCLEOTIDE SEQUENCE</scope>
    <source>
        <strain evidence="1">28 12/20/2015</strain>
    </source>
</reference>
<dbReference type="EMBL" id="CAJVPW010016067">
    <property type="protein sequence ID" value="CAG8666966.1"/>
    <property type="molecule type" value="Genomic_DNA"/>
</dbReference>
<comment type="caution">
    <text evidence="1">The sequence shown here is derived from an EMBL/GenBank/DDBJ whole genome shotgun (WGS) entry which is preliminary data.</text>
</comment>
<keyword evidence="2" id="KW-1185">Reference proteome</keyword>